<evidence type="ECO:0000256" key="8">
    <source>
        <dbReference type="ARBA" id="ARBA00035238"/>
    </source>
</evidence>
<evidence type="ECO:0000256" key="2">
    <source>
        <dbReference type="ARBA" id="ARBA00022596"/>
    </source>
</evidence>
<evidence type="ECO:0000259" key="10">
    <source>
        <dbReference type="Pfam" id="PF02492"/>
    </source>
</evidence>
<comment type="similarity">
    <text evidence="1">Belongs to the SIMIBI class G3E GTPase family. HypB/HupM subfamily.</text>
</comment>
<organism evidence="11 12">
    <name type="scientific">Vibrio tritonius</name>
    <dbReference type="NCBI Taxonomy" id="1435069"/>
    <lineage>
        <taxon>Bacteria</taxon>
        <taxon>Pseudomonadati</taxon>
        <taxon>Pseudomonadota</taxon>
        <taxon>Gammaproteobacteria</taxon>
        <taxon>Vibrionales</taxon>
        <taxon>Vibrionaceae</taxon>
        <taxon>Vibrio</taxon>
    </lineage>
</organism>
<keyword evidence="12" id="KW-1185">Reference proteome</keyword>
<dbReference type="EMBL" id="JAIWIU010000044">
    <property type="protein sequence ID" value="MCA2016045.1"/>
    <property type="molecule type" value="Genomic_DNA"/>
</dbReference>
<feature type="compositionally biased region" description="Basic and acidic residues" evidence="9">
    <location>
        <begin position="50"/>
        <end position="62"/>
    </location>
</feature>
<dbReference type="NCBIfam" id="NF007775">
    <property type="entry name" value="PRK10463.1"/>
    <property type="match status" value="1"/>
</dbReference>
<evidence type="ECO:0000256" key="9">
    <source>
        <dbReference type="SAM" id="MobiDB-lite"/>
    </source>
</evidence>
<dbReference type="NCBIfam" id="TIGR00073">
    <property type="entry name" value="hypB"/>
    <property type="match status" value="1"/>
</dbReference>
<evidence type="ECO:0000256" key="3">
    <source>
        <dbReference type="ARBA" id="ARBA00022723"/>
    </source>
</evidence>
<feature type="region of interest" description="Disordered" evidence="9">
    <location>
        <begin position="15"/>
        <end position="66"/>
    </location>
</feature>
<keyword evidence="5 11" id="KW-0378">Hydrolase</keyword>
<dbReference type="PANTHER" id="PTHR30134:SF2">
    <property type="entry name" value="HYDROGENASE MATURATION FACTOR HYPB"/>
    <property type="match status" value="1"/>
</dbReference>
<dbReference type="SUPFAM" id="SSF52540">
    <property type="entry name" value="P-loop containing nucleoside triphosphate hydrolases"/>
    <property type="match status" value="1"/>
</dbReference>
<protein>
    <recommendedName>
        <fullName evidence="8">Hydrogenase maturation factor HypB</fullName>
    </recommendedName>
</protein>
<dbReference type="CDD" id="cd05390">
    <property type="entry name" value="HypB"/>
    <property type="match status" value="1"/>
</dbReference>
<evidence type="ECO:0000256" key="7">
    <source>
        <dbReference type="ARBA" id="ARBA00023134"/>
    </source>
</evidence>
<dbReference type="InterPro" id="IPR004392">
    <property type="entry name" value="Hyd_mat_HypB"/>
</dbReference>
<evidence type="ECO:0000256" key="5">
    <source>
        <dbReference type="ARBA" id="ARBA00022801"/>
    </source>
</evidence>
<evidence type="ECO:0000313" key="12">
    <source>
        <dbReference type="Proteomes" id="UP001199044"/>
    </source>
</evidence>
<comment type="caution">
    <text evidence="11">The sequence shown here is derived from an EMBL/GenBank/DDBJ whole genome shotgun (WGS) entry which is preliminary data.</text>
</comment>
<feature type="compositionally biased region" description="Basic and acidic residues" evidence="9">
    <location>
        <begin position="15"/>
        <end position="43"/>
    </location>
</feature>
<feature type="compositionally biased region" description="Basic and acidic residues" evidence="9">
    <location>
        <begin position="110"/>
        <end position="121"/>
    </location>
</feature>
<keyword evidence="2" id="KW-0533">Nickel</keyword>
<keyword evidence="3" id="KW-0479">Metal-binding</keyword>
<gene>
    <name evidence="11" type="primary">hypB</name>
    <name evidence="11" type="ORF">LDJ79_07980</name>
</gene>
<dbReference type="PANTHER" id="PTHR30134">
    <property type="entry name" value="HYDROGENASE PROTEIN ASSEMBLY PROTEIN, NICKEL CHAPERONE"/>
    <property type="match status" value="1"/>
</dbReference>
<dbReference type="Gene3D" id="3.40.50.300">
    <property type="entry name" value="P-loop containing nucleotide triphosphate hydrolases"/>
    <property type="match status" value="1"/>
</dbReference>
<dbReference type="Proteomes" id="UP001199044">
    <property type="component" value="Unassembled WGS sequence"/>
</dbReference>
<feature type="region of interest" description="Disordered" evidence="9">
    <location>
        <begin position="94"/>
        <end position="131"/>
    </location>
</feature>
<feature type="domain" description="CobW/HypB/UreG nucleotide-binding" evidence="10">
    <location>
        <begin position="190"/>
        <end position="351"/>
    </location>
</feature>
<dbReference type="GO" id="GO:0016787">
    <property type="term" value="F:hydrolase activity"/>
    <property type="evidence" value="ECO:0007669"/>
    <property type="project" value="UniProtKB-KW"/>
</dbReference>
<name>A0ABS7YK58_9VIBR</name>
<evidence type="ECO:0000256" key="1">
    <source>
        <dbReference type="ARBA" id="ARBA00006211"/>
    </source>
</evidence>
<accession>A0ABS7YK58</accession>
<dbReference type="RefSeq" id="WP_225250194.1">
    <property type="nucleotide sequence ID" value="NZ_JAIWIU010000044.1"/>
</dbReference>
<keyword evidence="4" id="KW-0547">Nucleotide-binding</keyword>
<sequence>MCTVCGCGDSHVEGHHHEHDHAHEHSHAHAHEHEHSHDHEHSHQHSHGHHHDEPHHHEHHANDNSSSQPVVIHHHYYHNGDVHHHVHYHVGEQNHGYESSEHGHSHHHVHDHEHSYDEPHHHDHQHSHHHDYEGVVASNGDLHFGQGEAQTHVAGVSQKQLITLEQDILGKNNQVAEHNRAHFIEQHQLVLNLMSSPGSGKTTLLTETIEQIKQKVGCAVIEGDQQTSNDADRIRATQVPAIQVNTGKGCHLDADMIHQAYHQLGQLDQGVLFIENVGNLVCPASFDLGEFCKVVILSVTEGADKPLKYPNMFAASRLMIINKIDLLPYVDFDVEQCIENAKKVNPEIQILKLSARSGEGMEAWTSWLLEQQHQLAH</sequence>
<evidence type="ECO:0000256" key="6">
    <source>
        <dbReference type="ARBA" id="ARBA00022833"/>
    </source>
</evidence>
<evidence type="ECO:0000313" key="11">
    <source>
        <dbReference type="EMBL" id="MCA2016045.1"/>
    </source>
</evidence>
<proteinExistence type="inferred from homology"/>
<reference evidence="12" key="1">
    <citation type="submission" date="2023-07" db="EMBL/GenBank/DDBJ databases">
        <title>Molecular identification of indigenous halophilic bacteria isolated from red sea cost, biodegradation of synthetic dyes and assessment of degraded metabolite toxicity.</title>
        <authorList>
            <person name="Chaieb K."/>
            <person name="Altayb H.N."/>
        </authorList>
    </citation>
    <scope>NUCLEOTIDE SEQUENCE [LARGE SCALE GENOMIC DNA]</scope>
    <source>
        <strain evidence="12">K20</strain>
    </source>
</reference>
<keyword evidence="6" id="KW-0862">Zinc</keyword>
<dbReference type="InterPro" id="IPR027417">
    <property type="entry name" value="P-loop_NTPase"/>
</dbReference>
<evidence type="ECO:0000256" key="4">
    <source>
        <dbReference type="ARBA" id="ARBA00022741"/>
    </source>
</evidence>
<keyword evidence="7" id="KW-0342">GTP-binding</keyword>
<dbReference type="Pfam" id="PF02492">
    <property type="entry name" value="cobW"/>
    <property type="match status" value="1"/>
</dbReference>
<dbReference type="InterPro" id="IPR003495">
    <property type="entry name" value="CobW/HypB/UreG_nucleotide-bd"/>
</dbReference>